<comment type="caution">
    <text evidence="1">The sequence shown here is derived from an EMBL/GenBank/DDBJ whole genome shotgun (WGS) entry which is preliminary data.</text>
</comment>
<accession>A0ACC3C5U4</accession>
<dbReference type="EMBL" id="CM020619">
    <property type="protein sequence ID" value="KAK1865197.1"/>
    <property type="molecule type" value="Genomic_DNA"/>
</dbReference>
<evidence type="ECO:0000313" key="1">
    <source>
        <dbReference type="EMBL" id="KAK1865197.1"/>
    </source>
</evidence>
<proteinExistence type="predicted"/>
<sequence>MARGREVGEWWLAGWAAVGLLVVAAALLPIGGTAVAVPRLASLQPPRERADVDGVGAGAVGRLLRSAPVAHGATAVLDGNARVHTIQPVLGGSFGLTHDELADDPGAWEGAVAAAEEAAAIEEIAADGEEVPLLDEVEASETAEDLDSLPPSPAAADEGDALPPPPSRPVATQAGEPPPSIAAANASDVVASTLVTQAGAPGGAAASVSPMVVPVVEAPHVAAATTPGAVATASVPGAMATGTTSIAVAASEAAAAAKPAVAIAAEVAAPEAIVAASEVPAVAPAAPGEPPVAPATAPLAPSAAPVEAAALEGGASEAAVATSPAATVAARLDAPAVPSASAAVTASPEEAPVASRPNSRAPASRSGPTVPAAAVPSRGIMAVTPPPPHAVKEQFADGSSMVRLGELLAAPTAGALEESVSSKLLLLHRMSLERDARAKVDHELLPPAEVAIAPDAGTVVDAHQRPPIHGELSDAVDPGDTAGPAVDNASNIVGNATGIVEDTTDKTGSGENAQAAAVKRNRAAPSGATPPTADNGAPIANDAAGDIRNTTDTAGAGEHARMAATKLTLAVPATAAADNSSSQMHEVKREAKPVVVKSTILSPDATTDILVIDGEATRAAATRLPVAAGAVAKPTRTAAVGMHSPRRHPDRQTPSEAEAADPADAVVASNAVDVAVSATATEAAADGVAARADSDRPGAVATVARWEPSNATASTSWSQSDRLAAATTEPVGARKKGNAMGAAAPAVASDAMGREWPLTSPVVTPGAPFTHLNGSGAAATTLEPVSAMMDGLESPPDAAVAAVIASSAVVGATPPALEAPQQQATLESAHPYTQMVSRVAAAAVEAAVMEATATAWATATAGAPTSKVTTTPCSFNRPPGGGERAGSPTVAPLPSGQERIAMSDHPPSTLTALSRPRTMRGGERHRNQSVPRLPPPRPPSAAVAATGVPAAPLVLATGGEPGMPFADPAAAPTYGPATPRSRGVYLFAGDGSVLYTPAGGLAQVGDDMTVRTTAASDKADDEEAIGPTRAARKGAARQGLSGKPEVAAFKFKRMVSKGGVFARGQAETGTQYPPPVARASLGLPQWPAHPLPSPLLSDLPTPVHHLTTAAAPAAGADASPVANRLALPWAVRLGEPAALITDAGPGVGGTEGQRPGPAGPAEATPPPPHTVEGTTPFAPVVRAGGPCHYNQTSCSCARRLADARPPSSLPMCIRYAGRPPAGAPTRCTAEPCERPATWFVCDCMGTAICDVQRTVVDRWRRIGSEGAGEPAVADGEPFRCELQQRLITVVSCVDGCS</sequence>
<organism evidence="1 2">
    <name type="scientific">Pyropia yezoensis</name>
    <name type="common">Susabi-nori</name>
    <name type="synonym">Porphyra yezoensis</name>
    <dbReference type="NCBI Taxonomy" id="2788"/>
    <lineage>
        <taxon>Eukaryota</taxon>
        <taxon>Rhodophyta</taxon>
        <taxon>Bangiophyceae</taxon>
        <taxon>Bangiales</taxon>
        <taxon>Bangiaceae</taxon>
        <taxon>Pyropia</taxon>
    </lineage>
</organism>
<keyword evidence="2" id="KW-1185">Reference proteome</keyword>
<dbReference type="Proteomes" id="UP000798662">
    <property type="component" value="Chromosome 2"/>
</dbReference>
<name>A0ACC3C5U4_PYRYE</name>
<protein>
    <submittedName>
        <fullName evidence="1">Uncharacterized protein</fullName>
    </submittedName>
</protein>
<reference evidence="1" key="1">
    <citation type="submission" date="2019-11" db="EMBL/GenBank/DDBJ databases">
        <title>Nori genome reveals adaptations in red seaweeds to the harsh intertidal environment.</title>
        <authorList>
            <person name="Wang D."/>
            <person name="Mao Y."/>
        </authorList>
    </citation>
    <scope>NUCLEOTIDE SEQUENCE</scope>
    <source>
        <tissue evidence="1">Gametophyte</tissue>
    </source>
</reference>
<gene>
    <name evidence="1" type="ORF">I4F81_007731</name>
</gene>
<evidence type="ECO:0000313" key="2">
    <source>
        <dbReference type="Proteomes" id="UP000798662"/>
    </source>
</evidence>